<evidence type="ECO:0000313" key="2">
    <source>
        <dbReference type="Proteomes" id="UP001212042"/>
    </source>
</evidence>
<dbReference type="InterPro" id="IPR038765">
    <property type="entry name" value="Papain-like_cys_pep_sf"/>
</dbReference>
<organism evidence="1 2">
    <name type="scientific">Pseudomonas aestuarii</name>
    <dbReference type="NCBI Taxonomy" id="3018340"/>
    <lineage>
        <taxon>Bacteria</taxon>
        <taxon>Pseudomonadati</taxon>
        <taxon>Pseudomonadota</taxon>
        <taxon>Gammaproteobacteria</taxon>
        <taxon>Pseudomonadales</taxon>
        <taxon>Pseudomonadaceae</taxon>
        <taxon>Pseudomonas</taxon>
    </lineage>
</organism>
<dbReference type="RefSeq" id="WP_271347400.1">
    <property type="nucleotide sequence ID" value="NZ_JAQJZJ010000003.1"/>
</dbReference>
<dbReference type="SUPFAM" id="SSF54001">
    <property type="entry name" value="Cysteine proteinases"/>
    <property type="match status" value="1"/>
</dbReference>
<sequence>MGLIYLALYKGQGTLFNRLIRLWTRSKYSHCEIVMPDGRWLSASAMDGGVRAKRLELNIEHWDLLPLPWAERHNIEWLYQQHQAMGYDWLGIFLSQLLASGLHSRRRWFCSEFCAAALGFTSPQRYSPAQLGEVVQRINRLPFVQLAHQINERPAYLVDMARGTITPATTGQQDETHA</sequence>
<evidence type="ECO:0000313" key="1">
    <source>
        <dbReference type="EMBL" id="MDA7086498.1"/>
    </source>
</evidence>
<evidence type="ECO:0008006" key="3">
    <source>
        <dbReference type="Google" id="ProtNLM"/>
    </source>
</evidence>
<name>A0ABT4XE59_9PSED</name>
<comment type="caution">
    <text evidence="1">The sequence shown here is derived from an EMBL/GenBank/DDBJ whole genome shotgun (WGS) entry which is preliminary data.</text>
</comment>
<gene>
    <name evidence="1" type="ORF">PH586_08915</name>
</gene>
<accession>A0ABT4XE59</accession>
<protein>
    <recommendedName>
        <fullName evidence="3">Enoyl-CoA hydratase</fullName>
    </recommendedName>
</protein>
<dbReference type="EMBL" id="JAQJZJ010000003">
    <property type="protein sequence ID" value="MDA7086498.1"/>
    <property type="molecule type" value="Genomic_DNA"/>
</dbReference>
<proteinExistence type="predicted"/>
<reference evidence="1 2" key="1">
    <citation type="submission" date="2023-01" db="EMBL/GenBank/DDBJ databases">
        <title>Pseudomonas SA3-5T sp. nov., isolated from tidal flat sediment.</title>
        <authorList>
            <person name="Kim H.S."/>
            <person name="Kim J.-S."/>
            <person name="Suh M.K."/>
            <person name="Eom M.K."/>
            <person name="Lee J.-S."/>
        </authorList>
    </citation>
    <scope>NUCLEOTIDE SEQUENCE [LARGE SCALE GENOMIC DNA]</scope>
    <source>
        <strain evidence="1 2">SA3-5</strain>
    </source>
</reference>
<keyword evidence="2" id="KW-1185">Reference proteome</keyword>
<dbReference type="Proteomes" id="UP001212042">
    <property type="component" value="Unassembled WGS sequence"/>
</dbReference>
<dbReference type="Gene3D" id="3.90.1720.10">
    <property type="entry name" value="endopeptidase domain like (from Nostoc punctiforme)"/>
    <property type="match status" value="1"/>
</dbReference>